<accession>A0ABT6ZLR6</accession>
<dbReference type="EMBL" id="JASJEX010000003">
    <property type="protein sequence ID" value="MDJ1129807.1"/>
    <property type="molecule type" value="Genomic_DNA"/>
</dbReference>
<keyword evidence="3" id="KW-1185">Reference proteome</keyword>
<comment type="caution">
    <text evidence="2">The sequence shown here is derived from an EMBL/GenBank/DDBJ whole genome shotgun (WGS) entry which is preliminary data.</text>
</comment>
<proteinExistence type="predicted"/>
<organism evidence="2 3">
    <name type="scientific">Kribbibacterium absianum</name>
    <dbReference type="NCBI Taxonomy" id="3044210"/>
    <lineage>
        <taxon>Bacteria</taxon>
        <taxon>Bacillati</taxon>
        <taxon>Actinomycetota</taxon>
        <taxon>Coriobacteriia</taxon>
        <taxon>Coriobacteriales</taxon>
        <taxon>Kribbibacteriaceae</taxon>
        <taxon>Kribbibacterium</taxon>
    </lineage>
</organism>
<reference evidence="2" key="1">
    <citation type="submission" date="2023-05" db="EMBL/GenBank/DDBJ databases">
        <title>[olsenella] sp. nov., isolated from a pig farm feces dump.</title>
        <authorList>
            <person name="Chang Y.-H."/>
        </authorList>
    </citation>
    <scope>NUCLEOTIDE SEQUENCE</scope>
    <source>
        <strain evidence="2">YH-ols2217</strain>
    </source>
</reference>
<keyword evidence="1" id="KW-0812">Transmembrane</keyword>
<protein>
    <recommendedName>
        <fullName evidence="4">Molybdenum cofactor biosynthesis enzyme</fullName>
    </recommendedName>
</protein>
<keyword evidence="1" id="KW-0472">Membrane</keyword>
<evidence type="ECO:0008006" key="4">
    <source>
        <dbReference type="Google" id="ProtNLM"/>
    </source>
</evidence>
<gene>
    <name evidence="2" type="ORF">QJ043_06925</name>
</gene>
<keyword evidence="1" id="KW-1133">Transmembrane helix</keyword>
<dbReference type="RefSeq" id="WP_283712928.1">
    <property type="nucleotide sequence ID" value="NZ_JASJEW010000002.1"/>
</dbReference>
<sequence length="689" mass="70568">MGTGRARGEWRPSRPTRLWGIDLFLDEEGGSTTVTVAVSLLASLALVFALVQVAWVGSRAGDVQAVADSAALSAMAPVKAFRTVAQVADATVLSLGLTGLMMVGAGAVTALVPGLGPAGLRVVEAGRSVLESRRTFAQSAAEGLERLEKAVPAAMAAQSWSVVRANSAGAVSYNGLAIPYPATGSSSYGLADDVQASVDSLSQAAEDMAAASDAAKAEHDAADAALEKGWRADCVDDPSCARSRASRLAGLSGSANPGCPHKEGWSFGMALRRARAYYTARAASEAPTSSSTEERARSALRSAYYAYALRALNQGCVTESGNRVSVSLPELAHNADTTRASTLYTESRWPCTEEEGGRTAHAFSGCPGATGASSGVASVADVESGTCRRCEVCGLDLASLGAVASASYNIDNGFEHYWAQIVAASREWEPAENAARAAEERSRAAAEQGASLFDRALEALAVPRPSLKPPGYLGAVALVARPGAQATGSLVSAFSGEASLPAGCAIAGACLAAEDATGQENVLARFFDSMSQGEEAGVAGVLQGVVGLWGELLVGYGGAYGSVSDAAGRLLDGLDAVGASSVATWLKDKVGSLVAAAGFEPADLRLRKPVLCNTQDILSADGSSTAADLRRYLQAMPADGTPAEMLAAFGRTVRDDLGEQELTIAELTVPGTSISVPFKVKVKTLWGGS</sequence>
<evidence type="ECO:0000313" key="2">
    <source>
        <dbReference type="EMBL" id="MDJ1129807.1"/>
    </source>
</evidence>
<feature type="transmembrane region" description="Helical" evidence="1">
    <location>
        <begin position="92"/>
        <end position="112"/>
    </location>
</feature>
<feature type="transmembrane region" description="Helical" evidence="1">
    <location>
        <begin position="34"/>
        <end position="56"/>
    </location>
</feature>
<dbReference type="Proteomes" id="UP001431693">
    <property type="component" value="Unassembled WGS sequence"/>
</dbReference>
<evidence type="ECO:0000313" key="3">
    <source>
        <dbReference type="Proteomes" id="UP001431693"/>
    </source>
</evidence>
<name>A0ABT6ZLR6_9ACTN</name>
<evidence type="ECO:0000256" key="1">
    <source>
        <dbReference type="SAM" id="Phobius"/>
    </source>
</evidence>